<keyword evidence="3" id="KW-1185">Reference proteome</keyword>
<gene>
    <name evidence="2" type="ORF">GQ607_016990</name>
</gene>
<sequence>MKFLGLLLLLFGQLAVAAGPSHAFETVLYYIAYRLEWKMYGQSQRLLYPVKSPLLEDDLKPLPKNVGPDGNMLPFPDFVCRYMNKNGKTGAKCTVELDLDNPERTGELLLKEGNNGAARIPDMRGVPEDKMRKIIEENDAEITDGLKYYNSFTEDLTQTFNDAAKKYGTSTSSEVYKELAAVEPLVDRILKVRSQDMQKKRNIRQNFVDAFFPDGSAFNGYKGSIDPADMLKNAKLWQAVKLKLGMEKLPDNDPKIMKALKDWVDGIGKTYTVKPRPLFGVYAYGHIYALKGWEGMKQNLQCQLKSKK</sequence>
<accession>A0A8H3VUS4</accession>
<organism evidence="2 3">
    <name type="scientific">Colletotrichum asianum</name>
    <dbReference type="NCBI Taxonomy" id="702518"/>
    <lineage>
        <taxon>Eukaryota</taxon>
        <taxon>Fungi</taxon>
        <taxon>Dikarya</taxon>
        <taxon>Ascomycota</taxon>
        <taxon>Pezizomycotina</taxon>
        <taxon>Sordariomycetes</taxon>
        <taxon>Hypocreomycetidae</taxon>
        <taxon>Glomerellales</taxon>
        <taxon>Glomerellaceae</taxon>
        <taxon>Colletotrichum</taxon>
        <taxon>Colletotrichum gloeosporioides species complex</taxon>
    </lineage>
</organism>
<dbReference type="EMBL" id="WOWK01000187">
    <property type="protein sequence ID" value="KAF0315763.1"/>
    <property type="molecule type" value="Genomic_DNA"/>
</dbReference>
<feature type="signal peptide" evidence="1">
    <location>
        <begin position="1"/>
        <end position="17"/>
    </location>
</feature>
<name>A0A8H3VUS4_9PEZI</name>
<dbReference type="Proteomes" id="UP000434172">
    <property type="component" value="Unassembled WGS sequence"/>
</dbReference>
<protein>
    <submittedName>
        <fullName evidence="2">Uncharacterized protein</fullName>
    </submittedName>
</protein>
<reference evidence="2 3" key="1">
    <citation type="submission" date="2019-12" db="EMBL/GenBank/DDBJ databases">
        <title>A genome sequence resource for the geographically widespread anthracnose pathogen Colletotrichum asianum.</title>
        <authorList>
            <person name="Meng Y."/>
        </authorList>
    </citation>
    <scope>NUCLEOTIDE SEQUENCE [LARGE SCALE GENOMIC DNA]</scope>
    <source>
        <strain evidence="2 3">ICMP 18580</strain>
    </source>
</reference>
<dbReference type="AlphaFoldDB" id="A0A8H3VUS4"/>
<evidence type="ECO:0000256" key="1">
    <source>
        <dbReference type="SAM" id="SignalP"/>
    </source>
</evidence>
<evidence type="ECO:0000313" key="2">
    <source>
        <dbReference type="EMBL" id="KAF0315763.1"/>
    </source>
</evidence>
<proteinExistence type="predicted"/>
<dbReference type="OrthoDB" id="4851067at2759"/>
<evidence type="ECO:0000313" key="3">
    <source>
        <dbReference type="Proteomes" id="UP000434172"/>
    </source>
</evidence>
<keyword evidence="1" id="KW-0732">Signal</keyword>
<comment type="caution">
    <text evidence="2">The sequence shown here is derived from an EMBL/GenBank/DDBJ whole genome shotgun (WGS) entry which is preliminary data.</text>
</comment>
<feature type="chain" id="PRO_5034318311" evidence="1">
    <location>
        <begin position="18"/>
        <end position="308"/>
    </location>
</feature>